<name>A0ABT4RHR1_9ACTN</name>
<dbReference type="RefSeq" id="WP_202954147.1">
    <property type="nucleotide sequence ID" value="NZ_JAPCID010000013.1"/>
</dbReference>
<sequence>MHVTAGHIQDWIQTHDALVCTLPWFPAVQDWSAIDHVRVHLDDADLWDHLARTPVGTHEHAFFAWAAGEPGVIAPLRAIVRDVDVLTWGVRGWRYFCGTWRERGGWTLAPSDFGAYAGGDHLTLRSGRRPARSQTGGVARL</sequence>
<comment type="caution">
    <text evidence="1">The sequence shown here is derived from an EMBL/GenBank/DDBJ whole genome shotgun (WGS) entry which is preliminary data.</text>
</comment>
<protein>
    <submittedName>
        <fullName evidence="1">Uncharacterized protein</fullName>
    </submittedName>
</protein>
<reference evidence="1" key="1">
    <citation type="submission" date="2022-10" db="EMBL/GenBank/DDBJ databases">
        <title>The WGS of Solirubrobacter sp. CPCC 204708.</title>
        <authorList>
            <person name="Jiang Z."/>
        </authorList>
    </citation>
    <scope>NUCLEOTIDE SEQUENCE</scope>
    <source>
        <strain evidence="1">CPCC 204708</strain>
    </source>
</reference>
<accession>A0ABT4RHR1</accession>
<gene>
    <name evidence="1" type="ORF">OJ962_11210</name>
</gene>
<organism evidence="1 2">
    <name type="scientific">Solirubrobacter deserti</name>
    <dbReference type="NCBI Taxonomy" id="2282478"/>
    <lineage>
        <taxon>Bacteria</taxon>
        <taxon>Bacillati</taxon>
        <taxon>Actinomycetota</taxon>
        <taxon>Thermoleophilia</taxon>
        <taxon>Solirubrobacterales</taxon>
        <taxon>Solirubrobacteraceae</taxon>
        <taxon>Solirubrobacter</taxon>
    </lineage>
</organism>
<dbReference type="Proteomes" id="UP001147700">
    <property type="component" value="Unassembled WGS sequence"/>
</dbReference>
<keyword evidence="2" id="KW-1185">Reference proteome</keyword>
<evidence type="ECO:0000313" key="1">
    <source>
        <dbReference type="EMBL" id="MDA0138071.1"/>
    </source>
</evidence>
<dbReference type="EMBL" id="JAPCID010000013">
    <property type="protein sequence ID" value="MDA0138071.1"/>
    <property type="molecule type" value="Genomic_DNA"/>
</dbReference>
<proteinExistence type="predicted"/>
<evidence type="ECO:0000313" key="2">
    <source>
        <dbReference type="Proteomes" id="UP001147700"/>
    </source>
</evidence>